<dbReference type="Proteomes" id="UP000287651">
    <property type="component" value="Unassembled WGS sequence"/>
</dbReference>
<dbReference type="GO" id="GO:0070483">
    <property type="term" value="P:detection of hypoxia"/>
    <property type="evidence" value="ECO:0007669"/>
    <property type="project" value="UniProtKB-ARBA"/>
</dbReference>
<organism evidence="8 9">
    <name type="scientific">Ensete ventricosum</name>
    <name type="common">Abyssinian banana</name>
    <name type="synonym">Musa ensete</name>
    <dbReference type="NCBI Taxonomy" id="4639"/>
    <lineage>
        <taxon>Eukaryota</taxon>
        <taxon>Viridiplantae</taxon>
        <taxon>Streptophyta</taxon>
        <taxon>Embryophyta</taxon>
        <taxon>Tracheophyta</taxon>
        <taxon>Spermatophyta</taxon>
        <taxon>Magnoliopsida</taxon>
        <taxon>Liliopsida</taxon>
        <taxon>Zingiberales</taxon>
        <taxon>Musaceae</taxon>
        <taxon>Ensete</taxon>
    </lineage>
</organism>
<sequence>MKPADVGLHPDLPFFRDYKGTPPVTYLHLHQCPKFSIGIFCLPQAAVIPLHNHPGMTVFSKLLFGSMHIRSYDWADSSKQIRSSNGELDGPCLAKLNTDSVMNAPCETSILYPAAGGNMHCFTAVTSCAVLDVLRPPYSGPEGRDCKYYTEVLCSSF</sequence>
<evidence type="ECO:0000256" key="4">
    <source>
        <dbReference type="ARBA" id="ARBA00022723"/>
    </source>
</evidence>
<evidence type="ECO:0000313" key="8">
    <source>
        <dbReference type="EMBL" id="RRT34350.1"/>
    </source>
</evidence>
<evidence type="ECO:0000256" key="3">
    <source>
        <dbReference type="ARBA" id="ARBA00013133"/>
    </source>
</evidence>
<dbReference type="CDD" id="cd20289">
    <property type="entry name" value="cupin_ADO"/>
    <property type="match status" value="1"/>
</dbReference>
<evidence type="ECO:0000256" key="7">
    <source>
        <dbReference type="ARBA" id="ARBA00024284"/>
    </source>
</evidence>
<accession>A0A426X4H9</accession>
<keyword evidence="4" id="KW-0479">Metal-binding</keyword>
<dbReference type="PANTHER" id="PTHR22966">
    <property type="entry name" value="2-AMINOETHANETHIOL DIOXYGENASE"/>
    <property type="match status" value="1"/>
</dbReference>
<dbReference type="AlphaFoldDB" id="A0A426X4H9"/>
<dbReference type="InterPro" id="IPR012864">
    <property type="entry name" value="PCO/ADO"/>
</dbReference>
<comment type="cofactor">
    <cofactor evidence="1">
        <name>Fe(2+)</name>
        <dbReference type="ChEBI" id="CHEBI:29033"/>
    </cofactor>
</comment>
<protein>
    <recommendedName>
        <fullName evidence="3">cysteine dioxygenase</fullName>
        <ecNumber evidence="3">1.13.11.20</ecNumber>
    </recommendedName>
</protein>
<dbReference type="EC" id="1.13.11.20" evidence="3"/>
<name>A0A426X4H9_ENSVE</name>
<dbReference type="SUPFAM" id="SSF51182">
    <property type="entry name" value="RmlC-like cupins"/>
    <property type="match status" value="1"/>
</dbReference>
<dbReference type="GO" id="GO:0017172">
    <property type="term" value="F:cysteine dioxygenase activity"/>
    <property type="evidence" value="ECO:0007669"/>
    <property type="project" value="UniProtKB-EC"/>
</dbReference>
<evidence type="ECO:0000256" key="5">
    <source>
        <dbReference type="ARBA" id="ARBA00023002"/>
    </source>
</evidence>
<dbReference type="InterPro" id="IPR014710">
    <property type="entry name" value="RmlC-like_jellyroll"/>
</dbReference>
<dbReference type="EMBL" id="AMZH03026997">
    <property type="protein sequence ID" value="RRT34350.1"/>
    <property type="molecule type" value="Genomic_DNA"/>
</dbReference>
<dbReference type="InterPro" id="IPR011051">
    <property type="entry name" value="RmlC_Cupin_sf"/>
</dbReference>
<dbReference type="Gene3D" id="2.60.120.10">
    <property type="entry name" value="Jelly Rolls"/>
    <property type="match status" value="1"/>
</dbReference>
<dbReference type="Pfam" id="PF07847">
    <property type="entry name" value="PCO_ADO"/>
    <property type="match status" value="1"/>
</dbReference>
<keyword evidence="6" id="KW-0408">Iron</keyword>
<comment type="similarity">
    <text evidence="2">Belongs to the cysteine dioxygenase family.</text>
</comment>
<comment type="caution">
    <text evidence="8">The sequence shown here is derived from an EMBL/GenBank/DDBJ whole genome shotgun (WGS) entry which is preliminary data.</text>
</comment>
<dbReference type="PANTHER" id="PTHR22966:SF1">
    <property type="entry name" value="PLANT CYSTEINE OXIDASE 1"/>
    <property type="match status" value="1"/>
</dbReference>
<evidence type="ECO:0000256" key="2">
    <source>
        <dbReference type="ARBA" id="ARBA00006622"/>
    </source>
</evidence>
<dbReference type="GO" id="GO:0046872">
    <property type="term" value="F:metal ion binding"/>
    <property type="evidence" value="ECO:0007669"/>
    <property type="project" value="UniProtKB-KW"/>
</dbReference>
<reference evidence="8 9" key="1">
    <citation type="journal article" date="2014" name="Agronomy (Basel)">
        <title>A Draft Genome Sequence for Ensete ventricosum, the Drought-Tolerant Tree Against Hunger.</title>
        <authorList>
            <person name="Harrison J."/>
            <person name="Moore K.A."/>
            <person name="Paszkiewicz K."/>
            <person name="Jones T."/>
            <person name="Grant M."/>
            <person name="Ambacheew D."/>
            <person name="Muzemil S."/>
            <person name="Studholme D.J."/>
        </authorList>
    </citation>
    <scope>NUCLEOTIDE SEQUENCE [LARGE SCALE GENOMIC DNA]</scope>
</reference>
<comment type="catalytic activity">
    <reaction evidence="7">
        <text>L-cysteine + O2 = 3-sulfino-L-alanine + H(+)</text>
        <dbReference type="Rhea" id="RHEA:20441"/>
        <dbReference type="ChEBI" id="CHEBI:15378"/>
        <dbReference type="ChEBI" id="CHEBI:15379"/>
        <dbReference type="ChEBI" id="CHEBI:35235"/>
        <dbReference type="ChEBI" id="CHEBI:61085"/>
        <dbReference type="EC" id="1.13.11.20"/>
    </reaction>
    <physiologicalReaction direction="left-to-right" evidence="7">
        <dbReference type="Rhea" id="RHEA:20442"/>
    </physiologicalReaction>
</comment>
<gene>
    <name evidence="8" type="ORF">B296_00056488</name>
</gene>
<evidence type="ECO:0000256" key="6">
    <source>
        <dbReference type="ARBA" id="ARBA00023004"/>
    </source>
</evidence>
<keyword evidence="5" id="KW-0560">Oxidoreductase</keyword>
<feature type="non-terminal residue" evidence="8">
    <location>
        <position position="157"/>
    </location>
</feature>
<evidence type="ECO:0000256" key="1">
    <source>
        <dbReference type="ARBA" id="ARBA00001954"/>
    </source>
</evidence>
<evidence type="ECO:0000313" key="9">
    <source>
        <dbReference type="Proteomes" id="UP000287651"/>
    </source>
</evidence>
<proteinExistence type="inferred from homology"/>